<evidence type="ECO:0008006" key="5">
    <source>
        <dbReference type="Google" id="ProtNLM"/>
    </source>
</evidence>
<dbReference type="PROSITE" id="PS00101">
    <property type="entry name" value="HEXAPEP_TRANSFERASES"/>
    <property type="match status" value="1"/>
</dbReference>
<keyword evidence="2" id="KW-0677">Repeat</keyword>
<evidence type="ECO:0000313" key="4">
    <source>
        <dbReference type="Proteomes" id="UP001058860"/>
    </source>
</evidence>
<evidence type="ECO:0000256" key="2">
    <source>
        <dbReference type="ARBA" id="ARBA00022737"/>
    </source>
</evidence>
<proteinExistence type="predicted"/>
<reference evidence="4" key="1">
    <citation type="submission" date="2021-11" db="EMBL/GenBank/DDBJ databases">
        <title>Cultivation dependent microbiological survey of springs from the worlds oldest radium mine currently devoted to the extraction of radon-saturated water.</title>
        <authorList>
            <person name="Kapinusova G."/>
            <person name="Smrhova T."/>
            <person name="Strejcek M."/>
            <person name="Suman J."/>
            <person name="Jani K."/>
            <person name="Pajer P."/>
            <person name="Uhlik O."/>
        </authorList>
    </citation>
    <scope>NUCLEOTIDE SEQUENCE [LARGE SCALE GENOMIC DNA]</scope>
    <source>
        <strain evidence="4">J379</strain>
    </source>
</reference>
<name>A0ABY5PHQ4_9ACTN</name>
<gene>
    <name evidence="3" type="ORF">LRS13_00960</name>
</gene>
<dbReference type="InterPro" id="IPR051159">
    <property type="entry name" value="Hexapeptide_acetyltransf"/>
</dbReference>
<dbReference type="RefSeq" id="WP_353864620.1">
    <property type="nucleotide sequence ID" value="NZ_CP088295.1"/>
</dbReference>
<dbReference type="InterPro" id="IPR018357">
    <property type="entry name" value="Hexapep_transf_CS"/>
</dbReference>
<dbReference type="Proteomes" id="UP001058860">
    <property type="component" value="Chromosome"/>
</dbReference>
<dbReference type="SUPFAM" id="SSF51161">
    <property type="entry name" value="Trimeric LpxA-like enzymes"/>
    <property type="match status" value="1"/>
</dbReference>
<keyword evidence="4" id="KW-1185">Reference proteome</keyword>
<accession>A0ABY5PHQ4</accession>
<evidence type="ECO:0000256" key="1">
    <source>
        <dbReference type="ARBA" id="ARBA00022679"/>
    </source>
</evidence>
<dbReference type="InterPro" id="IPR011004">
    <property type="entry name" value="Trimer_LpxA-like_sf"/>
</dbReference>
<dbReference type="Pfam" id="PF00132">
    <property type="entry name" value="Hexapep"/>
    <property type="match status" value="1"/>
</dbReference>
<dbReference type="PANTHER" id="PTHR23416">
    <property type="entry name" value="SIALIC ACID SYNTHASE-RELATED"/>
    <property type="match status" value="1"/>
</dbReference>
<protein>
    <recommendedName>
        <fullName evidence="5">Acyltransferase</fullName>
    </recommendedName>
</protein>
<organism evidence="3 4">
    <name type="scientific">Svornostia abyssi</name>
    <dbReference type="NCBI Taxonomy" id="2898438"/>
    <lineage>
        <taxon>Bacteria</taxon>
        <taxon>Bacillati</taxon>
        <taxon>Actinomycetota</taxon>
        <taxon>Thermoleophilia</taxon>
        <taxon>Solirubrobacterales</taxon>
        <taxon>Baekduiaceae</taxon>
        <taxon>Svornostia</taxon>
    </lineage>
</organism>
<dbReference type="InterPro" id="IPR001451">
    <property type="entry name" value="Hexapep"/>
</dbReference>
<sequence>MRKFFVRLADRTLGHYVDHRRLNVPLVFGPPERVTVADGAVVWDTLFNTVSGTIDVEPYVVFGHGVMLLTGRHDIAQRGEARVHAAPATGGDIVVEEGAWLASRAMVLGPCRIGRDAVVAAGAVVTSDVPAGAIVAGVPARQVGTVT</sequence>
<dbReference type="Gene3D" id="2.160.10.10">
    <property type="entry name" value="Hexapeptide repeat proteins"/>
    <property type="match status" value="1"/>
</dbReference>
<evidence type="ECO:0000313" key="3">
    <source>
        <dbReference type="EMBL" id="UUY04127.1"/>
    </source>
</evidence>
<keyword evidence="1" id="KW-0808">Transferase</keyword>
<dbReference type="EMBL" id="CP088295">
    <property type="protein sequence ID" value="UUY04127.1"/>
    <property type="molecule type" value="Genomic_DNA"/>
</dbReference>